<reference evidence="2 3" key="1">
    <citation type="submission" date="2020-08" db="EMBL/GenBank/DDBJ databases">
        <title>Genomic Encyclopedia of Type Strains, Phase IV (KMG-IV): sequencing the most valuable type-strain genomes for metagenomic binning, comparative biology and taxonomic classification.</title>
        <authorList>
            <person name="Goeker M."/>
        </authorList>
    </citation>
    <scope>NUCLEOTIDE SEQUENCE [LARGE SCALE GENOMIC DNA]</scope>
    <source>
        <strain evidence="2 3">DSM 25799</strain>
    </source>
</reference>
<organism evidence="2 3">
    <name type="scientific">Catenisphaera adipataccumulans</name>
    <dbReference type="NCBI Taxonomy" id="700500"/>
    <lineage>
        <taxon>Bacteria</taxon>
        <taxon>Bacillati</taxon>
        <taxon>Bacillota</taxon>
        <taxon>Erysipelotrichia</taxon>
        <taxon>Erysipelotrichales</taxon>
        <taxon>Erysipelotrichaceae</taxon>
        <taxon>Catenisphaera</taxon>
    </lineage>
</organism>
<gene>
    <name evidence="2" type="ORF">HNQ47_000953</name>
</gene>
<dbReference type="Proteomes" id="UP000539953">
    <property type="component" value="Unassembled WGS sequence"/>
</dbReference>
<comment type="caution">
    <text evidence="2">The sequence shown here is derived from an EMBL/GenBank/DDBJ whole genome shotgun (WGS) entry which is preliminary data.</text>
</comment>
<sequence>MHIHTFKRIIELINEESLEVFHKEPLVHTIYLETGIQPTIIEHAMNNLEKVGLLRWPHRQPNILPAILIYAKCGHGSRLEALALYESLLLHFQNFLHPHHLQIERLPVFWQRLLNNTVLTEDPELQKLMEQIYEESKHAIISDTLCVLYTKRIMDFSDQIEYKNQNRKMISFEHADFILEQLPQHGIPENRDLSKNLQVFYKDTQMHEFAKTCPICGITLPRILIASHIKPFRDCAHIYEAATHENGLLLCRNHDYLFDQGYISFEDDGTLMVSPQLPDSRRESYCLHSIDARYMTAHRRQFMAYHRQHIYKK</sequence>
<accession>A0A7W8FVA9</accession>
<dbReference type="Pfam" id="PF13391">
    <property type="entry name" value="HNH_2"/>
    <property type="match status" value="1"/>
</dbReference>
<dbReference type="EMBL" id="JACHHK010000003">
    <property type="protein sequence ID" value="MBB5182933.1"/>
    <property type="molecule type" value="Genomic_DNA"/>
</dbReference>
<evidence type="ECO:0000313" key="2">
    <source>
        <dbReference type="EMBL" id="MBB5182933.1"/>
    </source>
</evidence>
<evidence type="ECO:0000259" key="1">
    <source>
        <dbReference type="Pfam" id="PF13391"/>
    </source>
</evidence>
<evidence type="ECO:0000313" key="3">
    <source>
        <dbReference type="Proteomes" id="UP000539953"/>
    </source>
</evidence>
<feature type="domain" description="HNH nuclease" evidence="1">
    <location>
        <begin position="213"/>
        <end position="266"/>
    </location>
</feature>
<dbReference type="InterPro" id="IPR003615">
    <property type="entry name" value="HNH_nuc"/>
</dbReference>
<name>A0A7W8FVA9_9FIRM</name>
<protein>
    <recommendedName>
        <fullName evidence="1">HNH nuclease domain-containing protein</fullName>
    </recommendedName>
</protein>
<keyword evidence="3" id="KW-1185">Reference proteome</keyword>
<dbReference type="AlphaFoldDB" id="A0A7W8FVA9"/>
<proteinExistence type="predicted"/>
<dbReference type="RefSeq" id="WP_183328069.1">
    <property type="nucleotide sequence ID" value="NZ_JACHHK010000003.1"/>
</dbReference>